<accession>A0A1N6EIH8</accession>
<organism evidence="3 4">
    <name type="scientific">Vannielia litorea</name>
    <dbReference type="NCBI Taxonomy" id="1217970"/>
    <lineage>
        <taxon>Bacteria</taxon>
        <taxon>Pseudomonadati</taxon>
        <taxon>Pseudomonadota</taxon>
        <taxon>Alphaproteobacteria</taxon>
        <taxon>Rhodobacterales</taxon>
        <taxon>Paracoccaceae</taxon>
        <taxon>Vannielia</taxon>
    </lineage>
</organism>
<dbReference type="RefSeq" id="WP_074254958.1">
    <property type="nucleotide sequence ID" value="NZ_FSRL01000001.1"/>
</dbReference>
<feature type="compositionally biased region" description="Basic and acidic residues" evidence="1">
    <location>
        <begin position="35"/>
        <end position="93"/>
    </location>
</feature>
<keyword evidence="4" id="KW-1185">Reference proteome</keyword>
<feature type="chain" id="PRO_5013201336" evidence="2">
    <location>
        <begin position="23"/>
        <end position="126"/>
    </location>
</feature>
<gene>
    <name evidence="3" type="ORF">SAMN05444002_0822</name>
</gene>
<feature type="region of interest" description="Disordered" evidence="1">
    <location>
        <begin position="30"/>
        <end position="93"/>
    </location>
</feature>
<evidence type="ECO:0000256" key="2">
    <source>
        <dbReference type="SAM" id="SignalP"/>
    </source>
</evidence>
<evidence type="ECO:0000313" key="4">
    <source>
        <dbReference type="Proteomes" id="UP000184932"/>
    </source>
</evidence>
<dbReference type="AlphaFoldDB" id="A0A1N6EIH8"/>
<evidence type="ECO:0000256" key="1">
    <source>
        <dbReference type="SAM" id="MobiDB-lite"/>
    </source>
</evidence>
<reference evidence="4" key="1">
    <citation type="submission" date="2016-11" db="EMBL/GenBank/DDBJ databases">
        <authorList>
            <person name="Varghese N."/>
            <person name="Submissions S."/>
        </authorList>
    </citation>
    <scope>NUCLEOTIDE SEQUENCE [LARGE SCALE GENOMIC DNA]</scope>
    <source>
        <strain evidence="4">DSM 29440</strain>
    </source>
</reference>
<sequence>MTRATTPALTGLAILASTIALSAPLSAAPDARGCFGKESRACVQKRRQDAREERREDRQEARRDERREDRQEARSQARRLSAHELRRLPKPARGQEYRVIDNRVVRIDSDTAQVVAVLGLLSAVLD</sequence>
<evidence type="ECO:0000313" key="3">
    <source>
        <dbReference type="EMBL" id="SIN82812.1"/>
    </source>
</evidence>
<name>A0A1N6EIH8_9RHOB</name>
<keyword evidence="2" id="KW-0732">Signal</keyword>
<protein>
    <submittedName>
        <fullName evidence="3">Nickel/cobalt transporter regulator</fullName>
    </submittedName>
</protein>
<dbReference type="EMBL" id="FSRL01000001">
    <property type="protein sequence ID" value="SIN82812.1"/>
    <property type="molecule type" value="Genomic_DNA"/>
</dbReference>
<proteinExistence type="predicted"/>
<dbReference type="OrthoDB" id="7779143at2"/>
<dbReference type="Proteomes" id="UP000184932">
    <property type="component" value="Unassembled WGS sequence"/>
</dbReference>
<feature type="signal peptide" evidence="2">
    <location>
        <begin position="1"/>
        <end position="22"/>
    </location>
</feature>